<sequence length="151" mass="17214">MTHLVDEGKAVDVVYLDFSKAFDTISYSILLEKLTAHVLERRTVRWVKNWLEGQAQRVVVDGVKSSWRPVTVVFPRARTSGVQDSEKTEQKKLQNHIPDLLKSKFWLVQVPTWEDPKEDCPGSYHSVAPVYRTISTVMSLKSSNWSALTPA</sequence>
<protein>
    <submittedName>
        <fullName evidence="1">Rna-directed dna polymerase from mobile element jockey-like</fullName>
    </submittedName>
</protein>
<dbReference type="PANTHER" id="PTHR33332">
    <property type="entry name" value="REVERSE TRANSCRIPTASE DOMAIN-CONTAINING PROTEIN"/>
    <property type="match status" value="1"/>
</dbReference>
<keyword evidence="1" id="KW-0548">Nucleotidyltransferase</keyword>
<dbReference type="GO" id="GO:0003964">
    <property type="term" value="F:RNA-directed DNA polymerase activity"/>
    <property type="evidence" value="ECO:0007669"/>
    <property type="project" value="UniProtKB-KW"/>
</dbReference>
<dbReference type="AlphaFoldDB" id="A0A2I0TS90"/>
<keyword evidence="1" id="KW-0695">RNA-directed DNA polymerase</keyword>
<proteinExistence type="predicted"/>
<gene>
    <name evidence="1" type="ORF">llap_13021</name>
</gene>
<organism evidence="1 2">
    <name type="scientific">Limosa lapponica baueri</name>
    <dbReference type="NCBI Taxonomy" id="1758121"/>
    <lineage>
        <taxon>Eukaryota</taxon>
        <taxon>Metazoa</taxon>
        <taxon>Chordata</taxon>
        <taxon>Craniata</taxon>
        <taxon>Vertebrata</taxon>
        <taxon>Euteleostomi</taxon>
        <taxon>Archelosauria</taxon>
        <taxon>Archosauria</taxon>
        <taxon>Dinosauria</taxon>
        <taxon>Saurischia</taxon>
        <taxon>Theropoda</taxon>
        <taxon>Coelurosauria</taxon>
        <taxon>Aves</taxon>
        <taxon>Neognathae</taxon>
        <taxon>Neoaves</taxon>
        <taxon>Charadriiformes</taxon>
        <taxon>Scolopacidae</taxon>
        <taxon>Limosa</taxon>
    </lineage>
</organism>
<evidence type="ECO:0000313" key="1">
    <source>
        <dbReference type="EMBL" id="PKU36676.1"/>
    </source>
</evidence>
<dbReference type="Proteomes" id="UP000233556">
    <property type="component" value="Unassembled WGS sequence"/>
</dbReference>
<reference evidence="2" key="1">
    <citation type="submission" date="2017-11" db="EMBL/GenBank/DDBJ databases">
        <authorList>
            <person name="Lima N.C."/>
            <person name="Parody-Merino A.M."/>
            <person name="Battley P.F."/>
            <person name="Fidler A.E."/>
            <person name="Prosdocimi F."/>
        </authorList>
    </citation>
    <scope>NUCLEOTIDE SEQUENCE [LARGE SCALE GENOMIC DNA]</scope>
</reference>
<name>A0A2I0TS90_LIMLA</name>
<evidence type="ECO:0000313" key="2">
    <source>
        <dbReference type="Proteomes" id="UP000233556"/>
    </source>
</evidence>
<dbReference type="EMBL" id="KZ507517">
    <property type="protein sequence ID" value="PKU36676.1"/>
    <property type="molecule type" value="Genomic_DNA"/>
</dbReference>
<keyword evidence="2" id="KW-1185">Reference proteome</keyword>
<dbReference type="OrthoDB" id="416454at2759"/>
<reference evidence="2" key="2">
    <citation type="submission" date="2017-12" db="EMBL/GenBank/DDBJ databases">
        <title>Genome sequence of the Bar-tailed Godwit (Limosa lapponica baueri).</title>
        <authorList>
            <person name="Lima N.C.B."/>
            <person name="Parody-Merino A.M."/>
            <person name="Battley P.F."/>
            <person name="Fidler A.E."/>
            <person name="Prosdocimi F."/>
        </authorList>
    </citation>
    <scope>NUCLEOTIDE SEQUENCE [LARGE SCALE GENOMIC DNA]</scope>
</reference>
<keyword evidence="1" id="KW-0808">Transferase</keyword>
<accession>A0A2I0TS90</accession>